<dbReference type="EMBL" id="PNBA02000009">
    <property type="protein sequence ID" value="KAG6413088.1"/>
    <property type="molecule type" value="Genomic_DNA"/>
</dbReference>
<dbReference type="Proteomes" id="UP000298416">
    <property type="component" value="Unassembled WGS sequence"/>
</dbReference>
<reference evidence="2" key="1">
    <citation type="submission" date="2018-01" db="EMBL/GenBank/DDBJ databases">
        <authorList>
            <person name="Mao J.F."/>
        </authorList>
    </citation>
    <scope>NUCLEOTIDE SEQUENCE</scope>
    <source>
        <strain evidence="2">Huo1</strain>
        <tissue evidence="2">Leaf</tissue>
    </source>
</reference>
<comment type="caution">
    <text evidence="2">The sequence shown here is derived from an EMBL/GenBank/DDBJ whole genome shotgun (WGS) entry which is preliminary data.</text>
</comment>
<evidence type="ECO:0000313" key="3">
    <source>
        <dbReference type="Proteomes" id="UP000298416"/>
    </source>
</evidence>
<keyword evidence="3" id="KW-1185">Reference proteome</keyword>
<dbReference type="AlphaFoldDB" id="A0A8X8XJK0"/>
<evidence type="ECO:0000313" key="2">
    <source>
        <dbReference type="EMBL" id="KAG6413088.1"/>
    </source>
</evidence>
<proteinExistence type="predicted"/>
<accession>A0A8X8XJK0</accession>
<gene>
    <name evidence="2" type="ORF">SASPL_125788</name>
</gene>
<name>A0A8X8XJK0_SALSN</name>
<sequence length="165" mass="17819">MMMVRRLGKMGRELMAAAVREGGAEARRCFSMGSISYVMKEDSLLKVAISSHGNKRDLKKRGLGHYSRREFNGFDAFKVVGAQSGGNGNGNGNGDGGSLCKRESFSLSKIWLREKGGDAAMDDTRRAFSFRWLSHRSAAVEGGADAENGGGGGVDFDEEIGMQRD</sequence>
<evidence type="ECO:0000256" key="1">
    <source>
        <dbReference type="SAM" id="MobiDB-lite"/>
    </source>
</evidence>
<feature type="compositionally biased region" description="Acidic residues" evidence="1">
    <location>
        <begin position="155"/>
        <end position="165"/>
    </location>
</feature>
<protein>
    <submittedName>
        <fullName evidence="2">Uncharacterized protein</fullName>
    </submittedName>
</protein>
<feature type="region of interest" description="Disordered" evidence="1">
    <location>
        <begin position="141"/>
        <end position="165"/>
    </location>
</feature>
<reference evidence="2" key="2">
    <citation type="submission" date="2020-08" db="EMBL/GenBank/DDBJ databases">
        <title>Plant Genome Project.</title>
        <authorList>
            <person name="Zhang R.-G."/>
        </authorList>
    </citation>
    <scope>NUCLEOTIDE SEQUENCE</scope>
    <source>
        <strain evidence="2">Huo1</strain>
        <tissue evidence="2">Leaf</tissue>
    </source>
</reference>
<organism evidence="2">
    <name type="scientific">Salvia splendens</name>
    <name type="common">Scarlet sage</name>
    <dbReference type="NCBI Taxonomy" id="180675"/>
    <lineage>
        <taxon>Eukaryota</taxon>
        <taxon>Viridiplantae</taxon>
        <taxon>Streptophyta</taxon>
        <taxon>Embryophyta</taxon>
        <taxon>Tracheophyta</taxon>
        <taxon>Spermatophyta</taxon>
        <taxon>Magnoliopsida</taxon>
        <taxon>eudicotyledons</taxon>
        <taxon>Gunneridae</taxon>
        <taxon>Pentapetalae</taxon>
        <taxon>asterids</taxon>
        <taxon>lamiids</taxon>
        <taxon>Lamiales</taxon>
        <taxon>Lamiaceae</taxon>
        <taxon>Nepetoideae</taxon>
        <taxon>Mentheae</taxon>
        <taxon>Salviinae</taxon>
        <taxon>Salvia</taxon>
        <taxon>Salvia subgen. Calosphace</taxon>
        <taxon>core Calosphace</taxon>
    </lineage>
</organism>